<evidence type="ECO:0000256" key="4">
    <source>
        <dbReference type="ARBA" id="ARBA00023065"/>
    </source>
</evidence>
<name>A0A3P3VP82_9GAMM</name>
<dbReference type="EMBL" id="QWEZ01000002">
    <property type="protein sequence ID" value="RRJ82623.1"/>
    <property type="molecule type" value="Genomic_DNA"/>
</dbReference>
<evidence type="ECO:0000256" key="6">
    <source>
        <dbReference type="ARBA" id="ARBA00023196"/>
    </source>
</evidence>
<keyword evidence="8" id="KW-1003">Cell membrane</keyword>
<comment type="similarity">
    <text evidence="8">Belongs to the ATPase delta chain family.</text>
</comment>
<evidence type="ECO:0000256" key="8">
    <source>
        <dbReference type="HAMAP-Rule" id="MF_01416"/>
    </source>
</evidence>
<comment type="function">
    <text evidence="8">F(1)F(0) ATP synthase produces ATP from ADP in the presence of a proton or sodium gradient. F-type ATPases consist of two structural domains, F(1) containing the extramembraneous catalytic core and F(0) containing the membrane proton channel, linked together by a central stalk and a peripheral stalk. During catalysis, ATP synthesis in the catalytic domain of F(1) is coupled via a rotary mechanism of the central stalk subunits to proton translocation.</text>
</comment>
<reference evidence="9 10" key="1">
    <citation type="submission" date="2018-08" db="EMBL/GenBank/DDBJ databases">
        <authorList>
            <person name="Khan S.A."/>
        </authorList>
    </citation>
    <scope>NUCLEOTIDE SEQUENCE [LARGE SCALE GENOMIC DNA]</scope>
    <source>
        <strain evidence="9 10">GTF-13</strain>
    </source>
</reference>
<keyword evidence="2 8" id="KW-0813">Transport</keyword>
<dbReference type="InterPro" id="IPR000711">
    <property type="entry name" value="ATPase_OSCP/dsu"/>
</dbReference>
<dbReference type="Gene3D" id="1.10.520.20">
    <property type="entry name" value="N-terminal domain of the delta subunit of the F1F0-ATP synthase"/>
    <property type="match status" value="1"/>
</dbReference>
<dbReference type="RefSeq" id="WP_125016530.1">
    <property type="nucleotide sequence ID" value="NZ_QWEZ01000002.1"/>
</dbReference>
<reference evidence="9 10" key="2">
    <citation type="submission" date="2018-12" db="EMBL/GenBank/DDBJ databases">
        <title>Simiduia agarivorans gen. nov., sp. nov., a marine, agarolytic bacterium isolated from shallow coastal water from Keelung, Taiwan.</title>
        <authorList>
            <person name="Shieh W.Y."/>
        </authorList>
    </citation>
    <scope>NUCLEOTIDE SEQUENCE [LARGE SCALE GENOMIC DNA]</scope>
    <source>
        <strain evidence="9 10">GTF-13</strain>
    </source>
</reference>
<keyword evidence="3 8" id="KW-0375">Hydrogen ion transport</keyword>
<dbReference type="PANTHER" id="PTHR11910">
    <property type="entry name" value="ATP SYNTHASE DELTA CHAIN"/>
    <property type="match status" value="1"/>
</dbReference>
<comment type="caution">
    <text evidence="9">The sequence shown here is derived from an EMBL/GenBank/DDBJ whole genome shotgun (WGS) entry which is preliminary data.</text>
</comment>
<evidence type="ECO:0000256" key="5">
    <source>
        <dbReference type="ARBA" id="ARBA00023136"/>
    </source>
</evidence>
<accession>A0A3P3VP82</accession>
<dbReference type="Pfam" id="PF00213">
    <property type="entry name" value="OSCP"/>
    <property type="match status" value="1"/>
</dbReference>
<sequence>MAELTTVARPYAKAAFEAAQDSGDLDLWAGMLQLGAAVAKDDSMKLFLDYPALSREQKAAAFVDVCEGKLNEEAKNLFTVMAENNRLGLLPEVSALFENFKAQQEKQIDVKVETAFDMSDKQQSALAQALSKKLDRKVNLSSETHAELIGGVVIRAADLVIDASVRSKISKLAEAINS</sequence>
<evidence type="ECO:0000313" key="10">
    <source>
        <dbReference type="Proteomes" id="UP000280792"/>
    </source>
</evidence>
<dbReference type="PRINTS" id="PR00125">
    <property type="entry name" value="ATPASEDELTA"/>
</dbReference>
<keyword evidence="7 8" id="KW-0066">ATP synthesis</keyword>
<dbReference type="SUPFAM" id="SSF47928">
    <property type="entry name" value="N-terminal domain of the delta subunit of the F1F0-ATP synthase"/>
    <property type="match status" value="1"/>
</dbReference>
<dbReference type="GO" id="GO:0005886">
    <property type="term" value="C:plasma membrane"/>
    <property type="evidence" value="ECO:0007669"/>
    <property type="project" value="UniProtKB-SubCell"/>
</dbReference>
<dbReference type="Proteomes" id="UP000280792">
    <property type="component" value="Unassembled WGS sequence"/>
</dbReference>
<keyword evidence="6 8" id="KW-0139">CF(1)</keyword>
<dbReference type="NCBIfam" id="TIGR01145">
    <property type="entry name" value="ATP_synt_delta"/>
    <property type="match status" value="1"/>
</dbReference>
<dbReference type="AlphaFoldDB" id="A0A3P3VP82"/>
<keyword evidence="5 8" id="KW-0472">Membrane</keyword>
<dbReference type="GO" id="GO:0046933">
    <property type="term" value="F:proton-transporting ATP synthase activity, rotational mechanism"/>
    <property type="evidence" value="ECO:0007669"/>
    <property type="project" value="UniProtKB-UniRule"/>
</dbReference>
<dbReference type="HAMAP" id="MF_01416">
    <property type="entry name" value="ATP_synth_delta_bact"/>
    <property type="match status" value="1"/>
</dbReference>
<dbReference type="NCBIfam" id="NF004402">
    <property type="entry name" value="PRK05758.2-2"/>
    <property type="match status" value="1"/>
</dbReference>
<organism evidence="9 10">
    <name type="scientific">Aestuariirhabdus litorea</name>
    <dbReference type="NCBI Taxonomy" id="2528527"/>
    <lineage>
        <taxon>Bacteria</taxon>
        <taxon>Pseudomonadati</taxon>
        <taxon>Pseudomonadota</taxon>
        <taxon>Gammaproteobacteria</taxon>
        <taxon>Oceanospirillales</taxon>
        <taxon>Aestuariirhabdaceae</taxon>
        <taxon>Aestuariirhabdus</taxon>
    </lineage>
</organism>
<comment type="subcellular location">
    <subcellularLocation>
        <location evidence="8">Cell membrane</location>
        <topology evidence="8">Peripheral membrane protein</topology>
    </subcellularLocation>
    <subcellularLocation>
        <location evidence="1">Membrane</location>
    </subcellularLocation>
</comment>
<proteinExistence type="inferred from homology"/>
<keyword evidence="10" id="KW-1185">Reference proteome</keyword>
<keyword evidence="4 8" id="KW-0406">Ion transport</keyword>
<dbReference type="InterPro" id="IPR026015">
    <property type="entry name" value="ATP_synth_OSCP/delta_N_sf"/>
</dbReference>
<protein>
    <recommendedName>
        <fullName evidence="8">ATP synthase subunit delta</fullName>
    </recommendedName>
    <alternativeName>
        <fullName evidence="8">ATP synthase F(1) sector subunit delta</fullName>
    </alternativeName>
    <alternativeName>
        <fullName evidence="8">F-type ATPase subunit delta</fullName>
        <shortName evidence="8">F-ATPase subunit delta</shortName>
    </alternativeName>
</protein>
<evidence type="ECO:0000256" key="7">
    <source>
        <dbReference type="ARBA" id="ARBA00023310"/>
    </source>
</evidence>
<evidence type="ECO:0000313" key="9">
    <source>
        <dbReference type="EMBL" id="RRJ82623.1"/>
    </source>
</evidence>
<evidence type="ECO:0000256" key="3">
    <source>
        <dbReference type="ARBA" id="ARBA00022781"/>
    </source>
</evidence>
<gene>
    <name evidence="8" type="primary">atpH</name>
    <name evidence="9" type="ORF">D0544_12225</name>
</gene>
<dbReference type="GO" id="GO:0045259">
    <property type="term" value="C:proton-transporting ATP synthase complex"/>
    <property type="evidence" value="ECO:0007669"/>
    <property type="project" value="UniProtKB-KW"/>
</dbReference>
<comment type="function">
    <text evidence="8">This protein is part of the stalk that links CF(0) to CF(1). It either transmits conformational changes from CF(0) to CF(1) or is implicated in proton conduction.</text>
</comment>
<evidence type="ECO:0000256" key="2">
    <source>
        <dbReference type="ARBA" id="ARBA00022448"/>
    </source>
</evidence>
<evidence type="ECO:0000256" key="1">
    <source>
        <dbReference type="ARBA" id="ARBA00004370"/>
    </source>
</evidence>